<dbReference type="AlphaFoldDB" id="A0A5C1QKC1"/>
<dbReference type="EMBL" id="CP036150">
    <property type="protein sequence ID" value="QEN06966.1"/>
    <property type="molecule type" value="Genomic_DNA"/>
</dbReference>
<dbReference type="Pfam" id="PF00665">
    <property type="entry name" value="rve"/>
    <property type="match status" value="1"/>
</dbReference>
<dbReference type="Pfam" id="PF13276">
    <property type="entry name" value="HTH_21"/>
    <property type="match status" value="1"/>
</dbReference>
<dbReference type="InterPro" id="IPR012337">
    <property type="entry name" value="RNaseH-like_sf"/>
</dbReference>
<dbReference type="GO" id="GO:0015074">
    <property type="term" value="P:DNA integration"/>
    <property type="evidence" value="ECO:0007669"/>
    <property type="project" value="InterPro"/>
</dbReference>
<dbReference type="GO" id="GO:0003676">
    <property type="term" value="F:nucleic acid binding"/>
    <property type="evidence" value="ECO:0007669"/>
    <property type="project" value="InterPro"/>
</dbReference>
<dbReference type="Gene3D" id="3.30.420.10">
    <property type="entry name" value="Ribonuclease H-like superfamily/Ribonuclease H"/>
    <property type="match status" value="1"/>
</dbReference>
<dbReference type="PROSITE" id="PS50994">
    <property type="entry name" value="INTEGRASE"/>
    <property type="match status" value="1"/>
</dbReference>
<name>A0A5C1QKC1_9SPIO</name>
<feature type="domain" description="Integrase catalytic" evidence="1">
    <location>
        <begin position="114"/>
        <end position="274"/>
    </location>
</feature>
<evidence type="ECO:0000313" key="3">
    <source>
        <dbReference type="Proteomes" id="UP000324209"/>
    </source>
</evidence>
<dbReference type="PANTHER" id="PTHR46889:SF4">
    <property type="entry name" value="TRANSPOSASE INSO FOR INSERTION SEQUENCE ELEMENT IS911B-RELATED"/>
    <property type="match status" value="1"/>
</dbReference>
<accession>A0A5C1QKC1</accession>
<protein>
    <submittedName>
        <fullName evidence="2">IS3 family transposase</fullName>
    </submittedName>
</protein>
<dbReference type="SUPFAM" id="SSF53098">
    <property type="entry name" value="Ribonuclease H-like"/>
    <property type="match status" value="1"/>
</dbReference>
<dbReference type="InterPro" id="IPR025948">
    <property type="entry name" value="HTH-like_dom"/>
</dbReference>
<proteinExistence type="predicted"/>
<sequence length="279" mass="32816">MIDPGNKKLSISEQCKLLGKSRSWFYYQLKRDPLLEYQDNLEKKKIRALWKQYIFYGYRQVFNHLDKNMGHETSPKRVYRLMREMGIKAIVPKRCLSKPGKRHKKYPYLLRNLNITHPNHVWASDITYVNIPGGIVYVVAIIDLYSRKILSWNVSNTMDTVFVMDALIQAMMRHGLPVIFNTDQGSQFTSNEFTSLLDGEMVRISMDGKGRALDNIYIERFWKTLKYEDISLYRYDTLKNLRKGLLKYFNFYNSVRPHQSLNGNSPDQIYSGESNLKVA</sequence>
<dbReference type="RefSeq" id="WP_149485048.1">
    <property type="nucleotide sequence ID" value="NZ_CP036150.1"/>
</dbReference>
<dbReference type="OrthoDB" id="9787243at2"/>
<dbReference type="PANTHER" id="PTHR46889">
    <property type="entry name" value="TRANSPOSASE INSF FOR INSERTION SEQUENCE IS3B-RELATED"/>
    <property type="match status" value="1"/>
</dbReference>
<gene>
    <name evidence="2" type="ORF">EXM22_02800</name>
</gene>
<dbReference type="Proteomes" id="UP000324209">
    <property type="component" value="Chromosome"/>
</dbReference>
<dbReference type="InterPro" id="IPR048020">
    <property type="entry name" value="Transpos_IS3"/>
</dbReference>
<dbReference type="NCBIfam" id="NF033516">
    <property type="entry name" value="transpos_IS3"/>
    <property type="match status" value="1"/>
</dbReference>
<reference evidence="2 3" key="1">
    <citation type="submission" date="2019-02" db="EMBL/GenBank/DDBJ databases">
        <title>Complete Genome Sequence and Methylome Analysis of free living Spirochaetas.</title>
        <authorList>
            <person name="Fomenkov A."/>
            <person name="Dubinina G."/>
            <person name="Leshcheva N."/>
            <person name="Mikheeva N."/>
            <person name="Grabovich M."/>
            <person name="Vincze T."/>
            <person name="Roberts R.J."/>
        </authorList>
    </citation>
    <scope>NUCLEOTIDE SEQUENCE [LARGE SCALE GENOMIC DNA]</scope>
    <source>
        <strain evidence="2 3">K2</strain>
    </source>
</reference>
<evidence type="ECO:0000259" key="1">
    <source>
        <dbReference type="PROSITE" id="PS50994"/>
    </source>
</evidence>
<dbReference type="InterPro" id="IPR036397">
    <property type="entry name" value="RNaseH_sf"/>
</dbReference>
<dbReference type="InterPro" id="IPR001584">
    <property type="entry name" value="Integrase_cat-core"/>
</dbReference>
<dbReference type="KEGG" id="ock:EXM22_02800"/>
<dbReference type="InterPro" id="IPR050900">
    <property type="entry name" value="Transposase_IS3/IS150/IS904"/>
</dbReference>
<keyword evidence="3" id="KW-1185">Reference proteome</keyword>
<organism evidence="2 3">
    <name type="scientific">Oceanispirochaeta crateris</name>
    <dbReference type="NCBI Taxonomy" id="2518645"/>
    <lineage>
        <taxon>Bacteria</taxon>
        <taxon>Pseudomonadati</taxon>
        <taxon>Spirochaetota</taxon>
        <taxon>Spirochaetia</taxon>
        <taxon>Spirochaetales</taxon>
        <taxon>Spirochaetaceae</taxon>
        <taxon>Oceanispirochaeta</taxon>
    </lineage>
</organism>
<evidence type="ECO:0000313" key="2">
    <source>
        <dbReference type="EMBL" id="QEN06966.1"/>
    </source>
</evidence>
<dbReference type="Pfam" id="PF13333">
    <property type="entry name" value="rve_2"/>
    <property type="match status" value="1"/>
</dbReference>